<evidence type="ECO:0000259" key="1">
    <source>
        <dbReference type="PROSITE" id="PS50937"/>
    </source>
</evidence>
<sequence length="232" mass="27003">MVEEKPIQPIQPQTVKNPVFFEDDAPITSIERDSIKKKQNSAYFRSYYLKNKEKILQRRKHRYLNDPDYREIIQRSKEFAKLRNLEVSNNLESTTISPVATGNPLANRAKKLKIKSPTLGEAVVKFLTIGQLAEAIGIAVATCRKWERMNILPPSNYRNEGGHRLYSIDQAQLATDIYHKHLNKFADKCEKWRLTEDFQKELFDSWQSLHMGVNPNRFKHTDLSKLTDALDE</sequence>
<dbReference type="SUPFAM" id="SSF46955">
    <property type="entry name" value="Putative DNA-binding domain"/>
    <property type="match status" value="1"/>
</dbReference>
<dbReference type="Gene3D" id="1.10.1660.10">
    <property type="match status" value="1"/>
</dbReference>
<reference evidence="2" key="1">
    <citation type="submission" date="2020-05" db="EMBL/GenBank/DDBJ databases">
        <authorList>
            <person name="Chiriac C."/>
            <person name="Salcher M."/>
            <person name="Ghai R."/>
            <person name="Kavagutti S V."/>
        </authorList>
    </citation>
    <scope>NUCLEOTIDE SEQUENCE</scope>
</reference>
<feature type="domain" description="HTH merR-type" evidence="1">
    <location>
        <begin position="126"/>
        <end position="167"/>
    </location>
</feature>
<organism evidence="2">
    <name type="scientific">uncultured Caudovirales phage</name>
    <dbReference type="NCBI Taxonomy" id="2100421"/>
    <lineage>
        <taxon>Viruses</taxon>
        <taxon>Duplodnaviria</taxon>
        <taxon>Heunggongvirae</taxon>
        <taxon>Uroviricota</taxon>
        <taxon>Caudoviricetes</taxon>
        <taxon>Peduoviridae</taxon>
        <taxon>Maltschvirus</taxon>
        <taxon>Maltschvirus maltsch</taxon>
    </lineage>
</organism>
<dbReference type="GO" id="GO:0006355">
    <property type="term" value="P:regulation of DNA-templated transcription"/>
    <property type="evidence" value="ECO:0007669"/>
    <property type="project" value="InterPro"/>
</dbReference>
<dbReference type="SMART" id="SM00422">
    <property type="entry name" value="HTH_MERR"/>
    <property type="match status" value="1"/>
</dbReference>
<gene>
    <name evidence="2" type="ORF">UFOVP755_4</name>
</gene>
<proteinExistence type="predicted"/>
<dbReference type="InterPro" id="IPR009061">
    <property type="entry name" value="DNA-bd_dom_put_sf"/>
</dbReference>
<dbReference type="EMBL" id="LR798356">
    <property type="protein sequence ID" value="CAB5225768.1"/>
    <property type="molecule type" value="Genomic_DNA"/>
</dbReference>
<evidence type="ECO:0000313" key="2">
    <source>
        <dbReference type="EMBL" id="CAB5225768.1"/>
    </source>
</evidence>
<dbReference type="PROSITE" id="PS50937">
    <property type="entry name" value="HTH_MERR_2"/>
    <property type="match status" value="1"/>
</dbReference>
<accession>A0A6J7X5B2</accession>
<dbReference type="Pfam" id="PF00376">
    <property type="entry name" value="MerR"/>
    <property type="match status" value="1"/>
</dbReference>
<name>A0A6J7X5B2_9CAUD</name>
<dbReference type="GO" id="GO:0003677">
    <property type="term" value="F:DNA binding"/>
    <property type="evidence" value="ECO:0007669"/>
    <property type="project" value="InterPro"/>
</dbReference>
<dbReference type="InterPro" id="IPR000551">
    <property type="entry name" value="MerR-type_HTH_dom"/>
</dbReference>
<protein>
    <submittedName>
        <fullName evidence="2">MerR-type HTH domain containing protein</fullName>
    </submittedName>
</protein>